<dbReference type="Gene3D" id="2.60.120.10">
    <property type="entry name" value="Jelly Rolls"/>
    <property type="match status" value="1"/>
</dbReference>
<evidence type="ECO:0000259" key="1">
    <source>
        <dbReference type="Pfam" id="PF05899"/>
    </source>
</evidence>
<keyword evidence="3" id="KW-1185">Reference proteome</keyword>
<evidence type="ECO:0000313" key="3">
    <source>
        <dbReference type="Proteomes" id="UP000633219"/>
    </source>
</evidence>
<protein>
    <submittedName>
        <fullName evidence="2">DUF861 domain-containing protein</fullName>
    </submittedName>
</protein>
<proteinExistence type="predicted"/>
<sequence length="167" mass="18363">MSLGASNIAFVADDPEFIAGRAEDVPLELAPINPSWITSGAPIARAGLHSPSIDGMTSTNIWECSAGSFWWTFYDEETVFILEGSVRITSQSGEVRTLKPGDIAYFAASTKAHWEIDDYVRKIAFCRRRHSPQVQALRSMLGRMKRGQIPKITRPSLLGTLAALLPL</sequence>
<dbReference type="InterPro" id="IPR014710">
    <property type="entry name" value="RmlC-like_jellyroll"/>
</dbReference>
<gene>
    <name evidence="2" type="ORF">JJB09_01990</name>
</gene>
<name>A0A936YJL1_9HYPH</name>
<dbReference type="AlphaFoldDB" id="A0A936YJL1"/>
<dbReference type="EMBL" id="JAEQNC010000001">
    <property type="protein sequence ID" value="MBL0370788.1"/>
    <property type="molecule type" value="Genomic_DNA"/>
</dbReference>
<dbReference type="PANTHER" id="PTHR40943">
    <property type="entry name" value="CYTOPLASMIC PROTEIN-RELATED"/>
    <property type="match status" value="1"/>
</dbReference>
<dbReference type="CDD" id="cd02227">
    <property type="entry name" value="cupin_TM1112-like"/>
    <property type="match status" value="1"/>
</dbReference>
<accession>A0A936YJL1</accession>
<dbReference type="Proteomes" id="UP000633219">
    <property type="component" value="Unassembled WGS sequence"/>
</dbReference>
<dbReference type="InterPro" id="IPR008579">
    <property type="entry name" value="UGlyAH_Cupin_dom"/>
</dbReference>
<comment type="caution">
    <text evidence="2">The sequence shown here is derived from an EMBL/GenBank/DDBJ whole genome shotgun (WGS) entry which is preliminary data.</text>
</comment>
<dbReference type="Pfam" id="PF05899">
    <property type="entry name" value="Cupin_3"/>
    <property type="match status" value="1"/>
</dbReference>
<dbReference type="SUPFAM" id="SSF51182">
    <property type="entry name" value="RmlC-like cupins"/>
    <property type="match status" value="1"/>
</dbReference>
<evidence type="ECO:0000313" key="2">
    <source>
        <dbReference type="EMBL" id="MBL0370788.1"/>
    </source>
</evidence>
<reference evidence="2" key="1">
    <citation type="submission" date="2021-01" db="EMBL/GenBank/DDBJ databases">
        <title>Rhizobium sp. strain KVB221 16S ribosomal RNA gene Genome sequencing and assembly.</title>
        <authorList>
            <person name="Kang M."/>
        </authorList>
    </citation>
    <scope>NUCLEOTIDE SEQUENCE</scope>
    <source>
        <strain evidence="2">KVB221</strain>
    </source>
</reference>
<organism evidence="2 3">
    <name type="scientific">Rhizobium setariae</name>
    <dbReference type="NCBI Taxonomy" id="2801340"/>
    <lineage>
        <taxon>Bacteria</taxon>
        <taxon>Pseudomonadati</taxon>
        <taxon>Pseudomonadota</taxon>
        <taxon>Alphaproteobacteria</taxon>
        <taxon>Hyphomicrobiales</taxon>
        <taxon>Rhizobiaceae</taxon>
        <taxon>Rhizobium/Agrobacterium group</taxon>
        <taxon>Rhizobium</taxon>
    </lineage>
</organism>
<dbReference type="PANTHER" id="PTHR40943:SF1">
    <property type="entry name" value="CYTOPLASMIC PROTEIN"/>
    <property type="match status" value="1"/>
</dbReference>
<feature type="domain" description="(S)-ureidoglycine aminohydrolase cupin" evidence="1">
    <location>
        <begin position="54"/>
        <end position="123"/>
    </location>
</feature>
<dbReference type="InterPro" id="IPR011051">
    <property type="entry name" value="RmlC_Cupin_sf"/>
</dbReference>
<dbReference type="RefSeq" id="WP_201652255.1">
    <property type="nucleotide sequence ID" value="NZ_JAEQNC010000001.1"/>
</dbReference>